<dbReference type="Proteomes" id="UP001300502">
    <property type="component" value="Unassembled WGS sequence"/>
</dbReference>
<protein>
    <recommendedName>
        <fullName evidence="3">Phosphoribosyltransferase domain-containing protein</fullName>
    </recommendedName>
</protein>
<dbReference type="PANTHER" id="PTHR43363">
    <property type="entry name" value="HYPOXANTHINE PHOSPHORIBOSYLTRANSFERASE"/>
    <property type="match status" value="1"/>
</dbReference>
<keyword evidence="1" id="KW-0328">Glycosyltransferase</keyword>
<name>A0AAV9IAJ6_9RHOD</name>
<evidence type="ECO:0000313" key="5">
    <source>
        <dbReference type="Proteomes" id="UP001300502"/>
    </source>
</evidence>
<dbReference type="PANTHER" id="PTHR43363:SF1">
    <property type="entry name" value="HYPOXANTHINE-GUANINE PHOSPHORIBOSYLTRANSFERASE"/>
    <property type="match status" value="1"/>
</dbReference>
<proteinExistence type="predicted"/>
<evidence type="ECO:0000259" key="3">
    <source>
        <dbReference type="Pfam" id="PF00156"/>
    </source>
</evidence>
<gene>
    <name evidence="4" type="ORF">GAYE_SCF03G2253</name>
</gene>
<keyword evidence="2" id="KW-0808">Transferase</keyword>
<reference evidence="4 5" key="1">
    <citation type="submission" date="2022-07" db="EMBL/GenBank/DDBJ databases">
        <title>Genome-wide signatures of adaptation to extreme environments.</title>
        <authorList>
            <person name="Cho C.H."/>
            <person name="Yoon H.S."/>
        </authorList>
    </citation>
    <scope>NUCLEOTIDE SEQUENCE [LARGE SCALE GENOMIC DNA]</scope>
    <source>
        <strain evidence="4 5">108.79 E11</strain>
    </source>
</reference>
<feature type="domain" description="Phosphoribosyltransferase" evidence="3">
    <location>
        <begin position="92"/>
        <end position="235"/>
    </location>
</feature>
<accession>A0AAV9IAJ6</accession>
<dbReference type="EMBL" id="JANCYU010000023">
    <property type="protein sequence ID" value="KAK4524353.1"/>
    <property type="molecule type" value="Genomic_DNA"/>
</dbReference>
<keyword evidence="5" id="KW-1185">Reference proteome</keyword>
<dbReference type="SUPFAM" id="SSF53271">
    <property type="entry name" value="PRTase-like"/>
    <property type="match status" value="1"/>
</dbReference>
<dbReference type="CDD" id="cd06223">
    <property type="entry name" value="PRTases_typeI"/>
    <property type="match status" value="1"/>
</dbReference>
<evidence type="ECO:0000256" key="1">
    <source>
        <dbReference type="ARBA" id="ARBA00022676"/>
    </source>
</evidence>
<dbReference type="InterPro" id="IPR000836">
    <property type="entry name" value="PRTase_dom"/>
</dbReference>
<dbReference type="AlphaFoldDB" id="A0AAV9IAJ6"/>
<organism evidence="4 5">
    <name type="scientific">Galdieria yellowstonensis</name>
    <dbReference type="NCBI Taxonomy" id="3028027"/>
    <lineage>
        <taxon>Eukaryota</taxon>
        <taxon>Rhodophyta</taxon>
        <taxon>Bangiophyceae</taxon>
        <taxon>Galdieriales</taxon>
        <taxon>Galdieriaceae</taxon>
        <taxon>Galdieria</taxon>
    </lineage>
</organism>
<dbReference type="InterPro" id="IPR029057">
    <property type="entry name" value="PRTase-like"/>
</dbReference>
<comment type="caution">
    <text evidence="4">The sequence shown here is derived from an EMBL/GenBank/DDBJ whole genome shotgun (WGS) entry which is preliminary data.</text>
</comment>
<evidence type="ECO:0000256" key="2">
    <source>
        <dbReference type="ARBA" id="ARBA00022679"/>
    </source>
</evidence>
<dbReference type="Pfam" id="PF00156">
    <property type="entry name" value="Pribosyltran"/>
    <property type="match status" value="1"/>
</dbReference>
<sequence length="250" mass="28349">MQSRLRKQSLGFLLLGAQQSCVKCLQLRYQSVHVTLSKNISRRKFYGRGRVPIVKSSSSSEEVHSKSKDDYLSVSELTRDQLPTEQLTWEDVERLTGNLVNKIRGESYVFDAILAVTRGGLVPATIVAETLELRTVFVATVIFYGDRGDPFYGLAEPRILFFPENASLKGRKILIVDDVWDTGRTCKKVAERCIRSGAECKTAVLHYKPSRSQFSESKPDFFSVTTDRWIVYPWELHSPVTRSLIPIKPS</sequence>
<dbReference type="Gene3D" id="3.40.50.2020">
    <property type="match status" value="1"/>
</dbReference>
<evidence type="ECO:0000313" key="4">
    <source>
        <dbReference type="EMBL" id="KAK4524353.1"/>
    </source>
</evidence>
<dbReference type="GO" id="GO:0016757">
    <property type="term" value="F:glycosyltransferase activity"/>
    <property type="evidence" value="ECO:0007669"/>
    <property type="project" value="UniProtKB-KW"/>
</dbReference>